<dbReference type="AlphaFoldDB" id="A0A6J4R2I4"/>
<evidence type="ECO:0000313" key="1">
    <source>
        <dbReference type="EMBL" id="CAA9460811.1"/>
    </source>
</evidence>
<organism evidence="1">
    <name type="scientific">uncultured Rubrobacteraceae bacterium</name>
    <dbReference type="NCBI Taxonomy" id="349277"/>
    <lineage>
        <taxon>Bacteria</taxon>
        <taxon>Bacillati</taxon>
        <taxon>Actinomycetota</taxon>
        <taxon>Rubrobacteria</taxon>
        <taxon>Rubrobacterales</taxon>
        <taxon>Rubrobacteraceae</taxon>
        <taxon>environmental samples</taxon>
    </lineage>
</organism>
<accession>A0A6J4R2I4</accession>
<proteinExistence type="predicted"/>
<dbReference type="EMBL" id="CADCVE010000079">
    <property type="protein sequence ID" value="CAA9460811.1"/>
    <property type="molecule type" value="Genomic_DNA"/>
</dbReference>
<name>A0A6J4R2I4_9ACTN</name>
<gene>
    <name evidence="1" type="ORF">AVDCRST_MAG28-3150</name>
</gene>
<reference evidence="1" key="1">
    <citation type="submission" date="2020-02" db="EMBL/GenBank/DDBJ databases">
        <authorList>
            <person name="Meier V. D."/>
        </authorList>
    </citation>
    <scope>NUCLEOTIDE SEQUENCE</scope>
    <source>
        <strain evidence="1">AVDCRST_MAG28</strain>
    </source>
</reference>
<protein>
    <submittedName>
        <fullName evidence="1">Uncharacterized protein</fullName>
    </submittedName>
</protein>
<sequence length="49" mass="5448">MAHGLLPDGKLVALLVALVVYTLSLVARPHRLEAWNTVSYQSVSWRKTS</sequence>